<evidence type="ECO:0000313" key="4">
    <source>
        <dbReference type="Proteomes" id="UP000728032"/>
    </source>
</evidence>
<dbReference type="AlphaFoldDB" id="A0A7R9QQ75"/>
<proteinExistence type="inferred from homology"/>
<dbReference type="Gene3D" id="3.50.50.60">
    <property type="entry name" value="FAD/NAD(P)-binding domain"/>
    <property type="match status" value="1"/>
</dbReference>
<dbReference type="SUPFAM" id="SSF51905">
    <property type="entry name" value="FAD/NAD(P)-binding domain"/>
    <property type="match status" value="1"/>
</dbReference>
<dbReference type="Proteomes" id="UP000728032">
    <property type="component" value="Unassembled WGS sequence"/>
</dbReference>
<organism evidence="3">
    <name type="scientific">Oppiella nova</name>
    <dbReference type="NCBI Taxonomy" id="334625"/>
    <lineage>
        <taxon>Eukaryota</taxon>
        <taxon>Metazoa</taxon>
        <taxon>Ecdysozoa</taxon>
        <taxon>Arthropoda</taxon>
        <taxon>Chelicerata</taxon>
        <taxon>Arachnida</taxon>
        <taxon>Acari</taxon>
        <taxon>Acariformes</taxon>
        <taxon>Sarcoptiformes</taxon>
        <taxon>Oribatida</taxon>
        <taxon>Brachypylina</taxon>
        <taxon>Oppioidea</taxon>
        <taxon>Oppiidae</taxon>
        <taxon>Oppiella</taxon>
    </lineage>
</organism>
<dbReference type="InterPro" id="IPR012132">
    <property type="entry name" value="GMC_OxRdtase"/>
</dbReference>
<dbReference type="EMBL" id="OC921954">
    <property type="protein sequence ID" value="CAD7653813.1"/>
    <property type="molecule type" value="Genomic_DNA"/>
</dbReference>
<dbReference type="InterPro" id="IPR007867">
    <property type="entry name" value="GMC_OxRtase_C"/>
</dbReference>
<keyword evidence="4" id="KW-1185">Reference proteome</keyword>
<sequence>MKKHVWTQVYKPYVGLHTFTILPIVLRPRSRGWIRLETADPYAQPLIEPNIFDSDQDLNVLVEGMKLALKVAKTPALRAYNAQPFQTTFPGCEGLELYSEPYLRCMARVYTITSWHPSGTCKMGFKTDPSAVVDPMGRVFGVRGLRVVDASVMPNVVSGNTNAPTIMLAEKMADHVKGRRLKPFVPPMTRAMIARLPYMPYEDWHFSLLY</sequence>
<evidence type="ECO:0000259" key="2">
    <source>
        <dbReference type="Pfam" id="PF05199"/>
    </source>
</evidence>
<gene>
    <name evidence="3" type="ORF">ONB1V03_LOCUS10466</name>
</gene>
<dbReference type="Pfam" id="PF05199">
    <property type="entry name" value="GMC_oxred_C"/>
    <property type="match status" value="1"/>
</dbReference>
<reference evidence="3" key="1">
    <citation type="submission" date="2020-11" db="EMBL/GenBank/DDBJ databases">
        <authorList>
            <person name="Tran Van P."/>
        </authorList>
    </citation>
    <scope>NUCLEOTIDE SEQUENCE</scope>
</reference>
<evidence type="ECO:0000256" key="1">
    <source>
        <dbReference type="ARBA" id="ARBA00010790"/>
    </source>
</evidence>
<dbReference type="PANTHER" id="PTHR11552:SF147">
    <property type="entry name" value="CHOLINE DEHYDROGENASE, MITOCHONDRIAL"/>
    <property type="match status" value="1"/>
</dbReference>
<accession>A0A7R9QQ75</accession>
<dbReference type="EMBL" id="CAJPVJ010007129">
    <property type="protein sequence ID" value="CAG2171000.1"/>
    <property type="molecule type" value="Genomic_DNA"/>
</dbReference>
<name>A0A7R9QQ75_9ACAR</name>
<dbReference type="OrthoDB" id="6435529at2759"/>
<feature type="domain" description="Glucose-methanol-choline oxidoreductase C-terminal" evidence="2">
    <location>
        <begin position="28"/>
        <end position="169"/>
    </location>
</feature>
<dbReference type="SUPFAM" id="SSF54373">
    <property type="entry name" value="FAD-linked reductases, C-terminal domain"/>
    <property type="match status" value="1"/>
</dbReference>
<dbReference type="GO" id="GO:0016614">
    <property type="term" value="F:oxidoreductase activity, acting on CH-OH group of donors"/>
    <property type="evidence" value="ECO:0007669"/>
    <property type="project" value="InterPro"/>
</dbReference>
<dbReference type="Gene3D" id="3.30.560.10">
    <property type="entry name" value="Glucose Oxidase, domain 3"/>
    <property type="match status" value="1"/>
</dbReference>
<dbReference type="GO" id="GO:0050660">
    <property type="term" value="F:flavin adenine dinucleotide binding"/>
    <property type="evidence" value="ECO:0007669"/>
    <property type="project" value="InterPro"/>
</dbReference>
<protein>
    <recommendedName>
        <fullName evidence="2">Glucose-methanol-choline oxidoreductase C-terminal domain-containing protein</fullName>
    </recommendedName>
</protein>
<dbReference type="InterPro" id="IPR036188">
    <property type="entry name" value="FAD/NAD-bd_sf"/>
</dbReference>
<comment type="similarity">
    <text evidence="1">Belongs to the GMC oxidoreductase family.</text>
</comment>
<dbReference type="PANTHER" id="PTHR11552">
    <property type="entry name" value="GLUCOSE-METHANOL-CHOLINE GMC OXIDOREDUCTASE"/>
    <property type="match status" value="1"/>
</dbReference>
<evidence type="ECO:0000313" key="3">
    <source>
        <dbReference type="EMBL" id="CAD7653813.1"/>
    </source>
</evidence>